<dbReference type="AlphaFoldDB" id="A0A6A4VMU4"/>
<dbReference type="PRINTS" id="PR02011">
    <property type="entry name" value="RCMTNCL1"/>
</dbReference>
<organism evidence="14 15">
    <name type="scientific">Amphibalanus amphitrite</name>
    <name type="common">Striped barnacle</name>
    <name type="synonym">Balanus amphitrite</name>
    <dbReference type="NCBI Taxonomy" id="1232801"/>
    <lineage>
        <taxon>Eukaryota</taxon>
        <taxon>Metazoa</taxon>
        <taxon>Ecdysozoa</taxon>
        <taxon>Arthropoda</taxon>
        <taxon>Crustacea</taxon>
        <taxon>Multicrustacea</taxon>
        <taxon>Cirripedia</taxon>
        <taxon>Thoracica</taxon>
        <taxon>Thoracicalcarea</taxon>
        <taxon>Balanomorpha</taxon>
        <taxon>Balanoidea</taxon>
        <taxon>Balanidae</taxon>
        <taxon>Amphibalaninae</taxon>
        <taxon>Amphibalanus</taxon>
    </lineage>
</organism>
<dbReference type="InterPro" id="IPR023267">
    <property type="entry name" value="RCMT"/>
</dbReference>
<keyword evidence="10" id="KW-0539">Nucleus</keyword>
<keyword evidence="8" id="KW-0819">tRNA processing</keyword>
<keyword evidence="4" id="KW-0820">tRNA-binding</keyword>
<dbReference type="EC" id="2.1.1.203" evidence="3"/>
<dbReference type="OrthoDB" id="6093671at2759"/>
<dbReference type="PRINTS" id="PR02008">
    <property type="entry name" value="RCMTFAMILY"/>
</dbReference>
<dbReference type="EMBL" id="VIIS01001648">
    <property type="protein sequence ID" value="KAF0294943.1"/>
    <property type="molecule type" value="Genomic_DNA"/>
</dbReference>
<protein>
    <recommendedName>
        <fullName evidence="3">tRNA (cytosine(34)-C(5))-methyltransferase</fullName>
        <ecNumber evidence="3">2.1.1.203</ecNumber>
    </recommendedName>
</protein>
<gene>
    <name evidence="14" type="primary">Nsun2</name>
    <name evidence="14" type="ORF">FJT64_007471</name>
</gene>
<dbReference type="Gene3D" id="3.40.50.150">
    <property type="entry name" value="Vaccinia Virus protein VP39"/>
    <property type="match status" value="1"/>
</dbReference>
<evidence type="ECO:0000313" key="14">
    <source>
        <dbReference type="EMBL" id="KAF0294943.1"/>
    </source>
</evidence>
<dbReference type="SUPFAM" id="SSF53335">
    <property type="entry name" value="S-adenosyl-L-methionine-dependent methyltransferases"/>
    <property type="match status" value="1"/>
</dbReference>
<feature type="region of interest" description="Disordered" evidence="12">
    <location>
        <begin position="1"/>
        <end position="27"/>
    </location>
</feature>
<feature type="compositionally biased region" description="Basic residues" evidence="12">
    <location>
        <begin position="1"/>
        <end position="11"/>
    </location>
</feature>
<feature type="domain" description="SAM-dependent MTase RsmB/NOP-type" evidence="13">
    <location>
        <begin position="59"/>
        <end position="362"/>
    </location>
</feature>
<feature type="binding site" evidence="11">
    <location>
        <begin position="177"/>
        <end position="183"/>
    </location>
    <ligand>
        <name>S-adenosyl-L-methionine</name>
        <dbReference type="ChEBI" id="CHEBI:59789"/>
    </ligand>
</feature>
<dbReference type="GO" id="GO:0030488">
    <property type="term" value="P:tRNA methylation"/>
    <property type="evidence" value="ECO:0007669"/>
    <property type="project" value="TreeGrafter"/>
</dbReference>
<dbReference type="PROSITE" id="PS51686">
    <property type="entry name" value="SAM_MT_RSMB_NOP"/>
    <property type="match status" value="1"/>
</dbReference>
<feature type="binding site" evidence="11">
    <location>
        <position position="257"/>
    </location>
    <ligand>
        <name>S-adenosyl-L-methionine</name>
        <dbReference type="ChEBI" id="CHEBI:59789"/>
    </ligand>
</feature>
<comment type="caution">
    <text evidence="14">The sequence shown here is derived from an EMBL/GenBank/DDBJ whole genome shotgun (WGS) entry which is preliminary data.</text>
</comment>
<dbReference type="PANTHER" id="PTHR22808">
    <property type="entry name" value="NCL1 YEAST -RELATED NOL1/NOP2/FMU SUN DOMAIN-CONTAINING"/>
    <property type="match status" value="1"/>
</dbReference>
<dbReference type="Proteomes" id="UP000440578">
    <property type="component" value="Unassembled WGS sequence"/>
</dbReference>
<evidence type="ECO:0000256" key="8">
    <source>
        <dbReference type="ARBA" id="ARBA00022694"/>
    </source>
</evidence>
<dbReference type="Pfam" id="PF01189">
    <property type="entry name" value="Methyltr_RsmB-F"/>
    <property type="match status" value="1"/>
</dbReference>
<dbReference type="GO" id="GO:0005737">
    <property type="term" value="C:cytoplasm"/>
    <property type="evidence" value="ECO:0007669"/>
    <property type="project" value="TreeGrafter"/>
</dbReference>
<keyword evidence="5 11" id="KW-0489">Methyltransferase</keyword>
<name>A0A6A4VMU4_AMPAM</name>
<keyword evidence="6 11" id="KW-0808">Transferase</keyword>
<dbReference type="GO" id="GO:0016428">
    <property type="term" value="F:tRNA (cytidine-5-)-methyltransferase activity"/>
    <property type="evidence" value="ECO:0007669"/>
    <property type="project" value="InterPro"/>
</dbReference>
<feature type="binding site" evidence="11">
    <location>
        <position position="207"/>
    </location>
    <ligand>
        <name>S-adenosyl-L-methionine</name>
        <dbReference type="ChEBI" id="CHEBI:59789"/>
    </ligand>
</feature>
<dbReference type="PROSITE" id="PS01153">
    <property type="entry name" value="NOL1_NOP2_SUN"/>
    <property type="match status" value="1"/>
</dbReference>
<dbReference type="PANTHER" id="PTHR22808:SF1">
    <property type="entry name" value="RNA CYTOSINE-C(5)-METHYLTRANSFERASE NSUN2-RELATED"/>
    <property type="match status" value="1"/>
</dbReference>
<evidence type="ECO:0000256" key="12">
    <source>
        <dbReference type="SAM" id="MobiDB-lite"/>
    </source>
</evidence>
<keyword evidence="9 11" id="KW-0694">RNA-binding</keyword>
<dbReference type="InterPro" id="IPR029063">
    <property type="entry name" value="SAM-dependent_MTases_sf"/>
</dbReference>
<dbReference type="InterPro" id="IPR049560">
    <property type="entry name" value="MeTrfase_RsmB-F_NOP2_cat"/>
</dbReference>
<evidence type="ECO:0000256" key="6">
    <source>
        <dbReference type="ARBA" id="ARBA00022679"/>
    </source>
</evidence>
<evidence type="ECO:0000256" key="11">
    <source>
        <dbReference type="PROSITE-ProRule" id="PRU01023"/>
    </source>
</evidence>
<accession>A0A6A4VMU4</accession>
<evidence type="ECO:0000256" key="3">
    <source>
        <dbReference type="ARBA" id="ARBA00012629"/>
    </source>
</evidence>
<dbReference type="InterPro" id="IPR018314">
    <property type="entry name" value="RsmB/NOL1/NOP2-like_CS"/>
</dbReference>
<evidence type="ECO:0000256" key="5">
    <source>
        <dbReference type="ARBA" id="ARBA00022603"/>
    </source>
</evidence>
<evidence type="ECO:0000256" key="7">
    <source>
        <dbReference type="ARBA" id="ARBA00022691"/>
    </source>
</evidence>
<comment type="similarity">
    <text evidence="2 11">Belongs to the class I-like SAM-binding methyltransferase superfamily. RsmB/NOP family.</text>
</comment>
<evidence type="ECO:0000256" key="9">
    <source>
        <dbReference type="ARBA" id="ARBA00022884"/>
    </source>
</evidence>
<evidence type="ECO:0000256" key="4">
    <source>
        <dbReference type="ARBA" id="ARBA00022555"/>
    </source>
</evidence>
<proteinExistence type="inferred from homology"/>
<evidence type="ECO:0000256" key="1">
    <source>
        <dbReference type="ARBA" id="ARBA00004123"/>
    </source>
</evidence>
<dbReference type="InterPro" id="IPR023270">
    <property type="entry name" value="RCMT_NCL1"/>
</dbReference>
<keyword evidence="7 11" id="KW-0949">S-adenosyl-L-methionine</keyword>
<sequence length="375" mass="41747">MGKKWRNKKKPQNGNSGKVDEGGRPIRGAGYEDIVKENKMFEEFYKKQGIVPEAEWDSFMETLREPLPASFRVTGTRSQSQALLAIVQEDFLKMVEKKDGAEAEEVRHVCLPWYPDRLAYQLNLTRMDIRKSEAYHKLHNFLISETESGNISRQETVSMIPPLVLDVQPHHKVLDMCAAPGSKTAQLIEALHREEGAMPAGMVVANDADNKRCYMLVHQAKRMQSPCFCITNHDAANMPTMRAADGSRLLFDRILCDVPCSGDGTMRKNADVWPKWNPANGSNLHGLQYNIAMRGLELLAEGGRLVYSTCSLNPIEDEAVVSRLLADTKGAVRLVDVAADLPGLKYSPGLTSWVNFSKLVDIHRAGPLQAGNSGR</sequence>
<dbReference type="GO" id="GO:0005634">
    <property type="term" value="C:nucleus"/>
    <property type="evidence" value="ECO:0007669"/>
    <property type="project" value="UniProtKB-SubCell"/>
</dbReference>
<dbReference type="FunFam" id="3.40.50.150:FF:000271">
    <property type="entry name" value="NOL1/NOP2/Sun family protein"/>
    <property type="match status" value="1"/>
</dbReference>
<dbReference type="InterPro" id="IPR001678">
    <property type="entry name" value="MeTrfase_RsmB-F_NOP2_dom"/>
</dbReference>
<keyword evidence="15" id="KW-1185">Reference proteome</keyword>
<dbReference type="GO" id="GO:0000049">
    <property type="term" value="F:tRNA binding"/>
    <property type="evidence" value="ECO:0007669"/>
    <property type="project" value="UniProtKB-KW"/>
</dbReference>
<evidence type="ECO:0000256" key="2">
    <source>
        <dbReference type="ARBA" id="ARBA00007494"/>
    </source>
</evidence>
<evidence type="ECO:0000313" key="15">
    <source>
        <dbReference type="Proteomes" id="UP000440578"/>
    </source>
</evidence>
<feature type="binding site" evidence="11">
    <location>
        <position position="234"/>
    </location>
    <ligand>
        <name>S-adenosyl-L-methionine</name>
        <dbReference type="ChEBI" id="CHEBI:59789"/>
    </ligand>
</feature>
<evidence type="ECO:0000256" key="10">
    <source>
        <dbReference type="ARBA" id="ARBA00023242"/>
    </source>
</evidence>
<comment type="subcellular location">
    <subcellularLocation>
        <location evidence="1">Nucleus</location>
    </subcellularLocation>
</comment>
<evidence type="ECO:0000259" key="13">
    <source>
        <dbReference type="PROSITE" id="PS51686"/>
    </source>
</evidence>
<reference evidence="14 15" key="1">
    <citation type="submission" date="2019-07" db="EMBL/GenBank/DDBJ databases">
        <title>Draft genome assembly of a fouling barnacle, Amphibalanus amphitrite (Darwin, 1854): The first reference genome for Thecostraca.</title>
        <authorList>
            <person name="Kim W."/>
        </authorList>
    </citation>
    <scope>NUCLEOTIDE SEQUENCE [LARGE SCALE GENOMIC DNA]</scope>
    <source>
        <strain evidence="14">SNU_AA5</strain>
        <tissue evidence="14">Soma without cirri and trophi</tissue>
    </source>
</reference>
<feature type="active site" description="Nucleophile" evidence="11">
    <location>
        <position position="310"/>
    </location>
</feature>